<evidence type="ECO:0000256" key="1">
    <source>
        <dbReference type="SAM" id="Phobius"/>
    </source>
</evidence>
<protein>
    <submittedName>
        <fullName evidence="2">Uncharacterized protein</fullName>
    </submittedName>
</protein>
<keyword evidence="1" id="KW-0812">Transmembrane</keyword>
<keyword evidence="1" id="KW-1133">Transmembrane helix</keyword>
<keyword evidence="3" id="KW-1185">Reference proteome</keyword>
<dbReference type="EMBL" id="LXQA010472259">
    <property type="protein sequence ID" value="MCI53976.1"/>
    <property type="molecule type" value="Genomic_DNA"/>
</dbReference>
<feature type="transmembrane region" description="Helical" evidence="1">
    <location>
        <begin position="15"/>
        <end position="34"/>
    </location>
</feature>
<feature type="non-terminal residue" evidence="2">
    <location>
        <position position="1"/>
    </location>
</feature>
<evidence type="ECO:0000313" key="2">
    <source>
        <dbReference type="EMBL" id="MCI53976.1"/>
    </source>
</evidence>
<sequence>KICNPSPNLCFSSRFISLLFGSLAFGLGCFKCFTGGARIGEGVRTGDCDCANGGFEVLGGANGGSGSGSGRLATGGGIGIG</sequence>
<dbReference type="Proteomes" id="UP000265520">
    <property type="component" value="Unassembled WGS sequence"/>
</dbReference>
<evidence type="ECO:0000313" key="3">
    <source>
        <dbReference type="Proteomes" id="UP000265520"/>
    </source>
</evidence>
<reference evidence="2 3" key="1">
    <citation type="journal article" date="2018" name="Front. Plant Sci.">
        <title>Red Clover (Trifolium pratense) and Zigzag Clover (T. medium) - A Picture of Genomic Similarities and Differences.</title>
        <authorList>
            <person name="Dluhosova J."/>
            <person name="Istvanek J."/>
            <person name="Nedelnik J."/>
            <person name="Repkova J."/>
        </authorList>
    </citation>
    <scope>NUCLEOTIDE SEQUENCE [LARGE SCALE GENOMIC DNA]</scope>
    <source>
        <strain evidence="3">cv. 10/8</strain>
        <tissue evidence="2">Leaf</tissue>
    </source>
</reference>
<accession>A0A392T1D9</accession>
<dbReference type="AlphaFoldDB" id="A0A392T1D9"/>
<proteinExistence type="predicted"/>
<organism evidence="2 3">
    <name type="scientific">Trifolium medium</name>
    <dbReference type="NCBI Taxonomy" id="97028"/>
    <lineage>
        <taxon>Eukaryota</taxon>
        <taxon>Viridiplantae</taxon>
        <taxon>Streptophyta</taxon>
        <taxon>Embryophyta</taxon>
        <taxon>Tracheophyta</taxon>
        <taxon>Spermatophyta</taxon>
        <taxon>Magnoliopsida</taxon>
        <taxon>eudicotyledons</taxon>
        <taxon>Gunneridae</taxon>
        <taxon>Pentapetalae</taxon>
        <taxon>rosids</taxon>
        <taxon>fabids</taxon>
        <taxon>Fabales</taxon>
        <taxon>Fabaceae</taxon>
        <taxon>Papilionoideae</taxon>
        <taxon>50 kb inversion clade</taxon>
        <taxon>NPAAA clade</taxon>
        <taxon>Hologalegina</taxon>
        <taxon>IRL clade</taxon>
        <taxon>Trifolieae</taxon>
        <taxon>Trifolium</taxon>
    </lineage>
</organism>
<name>A0A392T1D9_9FABA</name>
<comment type="caution">
    <text evidence="2">The sequence shown here is derived from an EMBL/GenBank/DDBJ whole genome shotgun (WGS) entry which is preliminary data.</text>
</comment>
<keyword evidence="1" id="KW-0472">Membrane</keyword>